<keyword evidence="3" id="KW-1185">Reference proteome</keyword>
<accession>A0AAE0F9G6</accession>
<dbReference type="EMBL" id="LGRX02022507">
    <property type="protein sequence ID" value="KAK3255534.1"/>
    <property type="molecule type" value="Genomic_DNA"/>
</dbReference>
<evidence type="ECO:0000256" key="1">
    <source>
        <dbReference type="SAM" id="MobiDB-lite"/>
    </source>
</evidence>
<protein>
    <submittedName>
        <fullName evidence="2">Uncharacterized protein</fullName>
    </submittedName>
</protein>
<organism evidence="2 3">
    <name type="scientific">Cymbomonas tetramitiformis</name>
    <dbReference type="NCBI Taxonomy" id="36881"/>
    <lineage>
        <taxon>Eukaryota</taxon>
        <taxon>Viridiplantae</taxon>
        <taxon>Chlorophyta</taxon>
        <taxon>Pyramimonadophyceae</taxon>
        <taxon>Pyramimonadales</taxon>
        <taxon>Pyramimonadaceae</taxon>
        <taxon>Cymbomonas</taxon>
    </lineage>
</organism>
<comment type="caution">
    <text evidence="2">The sequence shown here is derived from an EMBL/GenBank/DDBJ whole genome shotgun (WGS) entry which is preliminary data.</text>
</comment>
<name>A0AAE0F9G6_9CHLO</name>
<reference evidence="2 3" key="1">
    <citation type="journal article" date="2015" name="Genome Biol. Evol.">
        <title>Comparative Genomics of a Bacterivorous Green Alga Reveals Evolutionary Causalities and Consequences of Phago-Mixotrophic Mode of Nutrition.</title>
        <authorList>
            <person name="Burns J.A."/>
            <person name="Paasch A."/>
            <person name="Narechania A."/>
            <person name="Kim E."/>
        </authorList>
    </citation>
    <scope>NUCLEOTIDE SEQUENCE [LARGE SCALE GENOMIC DNA]</scope>
    <source>
        <strain evidence="2 3">PLY_AMNH</strain>
    </source>
</reference>
<gene>
    <name evidence="2" type="ORF">CYMTET_35288</name>
</gene>
<evidence type="ECO:0000313" key="2">
    <source>
        <dbReference type="EMBL" id="KAK3255534.1"/>
    </source>
</evidence>
<dbReference type="AlphaFoldDB" id="A0AAE0F9G6"/>
<dbReference type="Proteomes" id="UP001190700">
    <property type="component" value="Unassembled WGS sequence"/>
</dbReference>
<proteinExistence type="predicted"/>
<sequence>MDSSMPAVYSVSCQGLGQWEDAPFACADTATSAGKRLAAIRLTKDTAALCSPCLAVAGAALSDDVILACRLAAVSDPGTAPGAPLSPGAIPQCDARGRVWIKDDDLEEGWSNQSKAPGGIFQEA</sequence>
<feature type="region of interest" description="Disordered" evidence="1">
    <location>
        <begin position="105"/>
        <end position="124"/>
    </location>
</feature>
<evidence type="ECO:0000313" key="3">
    <source>
        <dbReference type="Proteomes" id="UP001190700"/>
    </source>
</evidence>